<feature type="region of interest" description="Disordered" evidence="1">
    <location>
        <begin position="537"/>
        <end position="560"/>
    </location>
</feature>
<comment type="caution">
    <text evidence="2">The sequence shown here is derived from an EMBL/GenBank/DDBJ whole genome shotgun (WGS) entry which is preliminary data.</text>
</comment>
<evidence type="ECO:0000313" key="3">
    <source>
        <dbReference type="EMBL" id="CAF4104545.1"/>
    </source>
</evidence>
<dbReference type="EMBL" id="CAJOBA010040975">
    <property type="protein sequence ID" value="CAF4104545.1"/>
    <property type="molecule type" value="Genomic_DNA"/>
</dbReference>
<dbReference type="Proteomes" id="UP000682733">
    <property type="component" value="Unassembled WGS sequence"/>
</dbReference>
<dbReference type="Proteomes" id="UP000677228">
    <property type="component" value="Unassembled WGS sequence"/>
</dbReference>
<sequence>MLAVARAHTATTLCRGEHSKLLLPSTKWQQFNELLKLTLQADITNYRFWNRNQKCLVEMNNTLLSTSNYQAERKDEDSTVYIDAINFEDVIKVNFEYESNFYSIDTLKTIRICDLLKNLEIQTLTDNYVLVLNSHEENKEPLLQLQADFQQPVGSLTSDKQVNIRISTLITVERYGENNPMLIPISSRNVTTKHILHSVIKIDGYLASLTTMTILDDNQLLSFVKETKFYLLKERETCLVTINTPKIEQLIVINDDNDQTDGEKRCSIYSTITQIRTLFAVPAEQFLVHSNDFIPSNELQLSSLLPSPDVRIIAFSLTYENLPITIRIRDKNQCLVMFNCSKFTTIKRLCEIGCLLFKQNSEFYQLLVDDSNIDETLTAEDIYDNFNEFIFQLSCTANINCYIEYETRTIELPCSLKTLTKDVFLSALQKFEVDDDKQNYGLYTIDDDVQIDLDNPIEDYLDILIENSDAKLVFSVMAVAAEVITYITNAFPNAPHLLGQIVSKYAPQLTWCAAFGLSAVWEYVYDRLHEQNPETIPLTSASEKVAETSSPSGQGPHIRNGYSDADKKALEQILENATKLEPKGQLHQYCKKGTYDDAKQDLEKLSGNMFHHLLFSCQFRAVFRT</sequence>
<accession>A0A8S2F1T1</accession>
<organism evidence="2 4">
    <name type="scientific">Didymodactylos carnosus</name>
    <dbReference type="NCBI Taxonomy" id="1234261"/>
    <lineage>
        <taxon>Eukaryota</taxon>
        <taxon>Metazoa</taxon>
        <taxon>Spiralia</taxon>
        <taxon>Gnathifera</taxon>
        <taxon>Rotifera</taxon>
        <taxon>Eurotatoria</taxon>
        <taxon>Bdelloidea</taxon>
        <taxon>Philodinida</taxon>
        <taxon>Philodinidae</taxon>
        <taxon>Didymodactylos</taxon>
    </lineage>
</organism>
<reference evidence="2" key="1">
    <citation type="submission" date="2021-02" db="EMBL/GenBank/DDBJ databases">
        <authorList>
            <person name="Nowell W R."/>
        </authorList>
    </citation>
    <scope>NUCLEOTIDE SEQUENCE</scope>
</reference>
<evidence type="ECO:0000256" key="1">
    <source>
        <dbReference type="SAM" id="MobiDB-lite"/>
    </source>
</evidence>
<evidence type="ECO:0000313" key="2">
    <source>
        <dbReference type="EMBL" id="CAF1298815.1"/>
    </source>
</evidence>
<protein>
    <submittedName>
        <fullName evidence="2">Uncharacterized protein</fullName>
    </submittedName>
</protein>
<name>A0A8S2F1T1_9BILA</name>
<evidence type="ECO:0000313" key="4">
    <source>
        <dbReference type="Proteomes" id="UP000677228"/>
    </source>
</evidence>
<proteinExistence type="predicted"/>
<feature type="compositionally biased region" description="Polar residues" evidence="1">
    <location>
        <begin position="537"/>
        <end position="553"/>
    </location>
</feature>
<feature type="non-terminal residue" evidence="2">
    <location>
        <position position="1"/>
    </location>
</feature>
<dbReference type="AlphaFoldDB" id="A0A8S2F1T1"/>
<dbReference type="EMBL" id="CAJNOK010019403">
    <property type="protein sequence ID" value="CAF1298815.1"/>
    <property type="molecule type" value="Genomic_DNA"/>
</dbReference>
<gene>
    <name evidence="2" type="ORF">OVA965_LOCUS28434</name>
    <name evidence="3" type="ORF">TMI583_LOCUS29183</name>
</gene>